<dbReference type="Pfam" id="PF22817">
    <property type="entry name" value="ApeP-like"/>
    <property type="match status" value="1"/>
</dbReference>
<dbReference type="Proteomes" id="UP000620046">
    <property type="component" value="Unassembled WGS sequence"/>
</dbReference>
<evidence type="ECO:0008006" key="3">
    <source>
        <dbReference type="Google" id="ProtNLM"/>
    </source>
</evidence>
<name>A0ABQ1FUG5_9GAMM</name>
<organism evidence="1 2">
    <name type="scientific">Dyella nitratireducens</name>
    <dbReference type="NCBI Taxonomy" id="1849580"/>
    <lineage>
        <taxon>Bacteria</taxon>
        <taxon>Pseudomonadati</taxon>
        <taxon>Pseudomonadota</taxon>
        <taxon>Gammaproteobacteria</taxon>
        <taxon>Lysobacterales</taxon>
        <taxon>Rhodanobacteraceae</taxon>
        <taxon>Dyella</taxon>
    </lineage>
</organism>
<dbReference type="InterPro" id="IPR029069">
    <property type="entry name" value="HotDog_dom_sf"/>
</dbReference>
<evidence type="ECO:0000313" key="1">
    <source>
        <dbReference type="EMBL" id="GGA28474.1"/>
    </source>
</evidence>
<sequence>MKVLTQEAWAALVPHAGAMALIDTVVDWNAVSIHAVAERHTPSEHPLRSSAGLHVVHLAEYGAQAAAVHAALLDEGEARSGRLVSLRDVQLTVEYVDLAGGRLDVWAERLLADQRAAQYAFRVEQRERLLASGRIMVMYNV</sequence>
<proteinExistence type="predicted"/>
<protein>
    <recommendedName>
        <fullName evidence="3">Phosphotransferase</fullName>
    </recommendedName>
</protein>
<dbReference type="RefSeq" id="WP_308422113.1">
    <property type="nucleotide sequence ID" value="NZ_BMJA01000001.1"/>
</dbReference>
<comment type="caution">
    <text evidence="1">The sequence shown here is derived from an EMBL/GenBank/DDBJ whole genome shotgun (WGS) entry which is preliminary data.</text>
</comment>
<dbReference type="SUPFAM" id="SSF54637">
    <property type="entry name" value="Thioesterase/thiol ester dehydrase-isomerase"/>
    <property type="match status" value="1"/>
</dbReference>
<gene>
    <name evidence="1" type="ORF">GCM10010981_16570</name>
</gene>
<reference evidence="2" key="1">
    <citation type="journal article" date="2019" name="Int. J. Syst. Evol. Microbiol.">
        <title>The Global Catalogue of Microorganisms (GCM) 10K type strain sequencing project: providing services to taxonomists for standard genome sequencing and annotation.</title>
        <authorList>
            <consortium name="The Broad Institute Genomics Platform"/>
            <consortium name="The Broad Institute Genome Sequencing Center for Infectious Disease"/>
            <person name="Wu L."/>
            <person name="Ma J."/>
        </authorList>
    </citation>
    <scope>NUCLEOTIDE SEQUENCE [LARGE SCALE GENOMIC DNA]</scope>
    <source>
        <strain evidence="2">CGMCC 1.15439</strain>
    </source>
</reference>
<evidence type="ECO:0000313" key="2">
    <source>
        <dbReference type="Proteomes" id="UP000620046"/>
    </source>
</evidence>
<dbReference type="Gene3D" id="3.10.129.10">
    <property type="entry name" value="Hotdog Thioesterase"/>
    <property type="match status" value="1"/>
</dbReference>
<keyword evidence="2" id="KW-1185">Reference proteome</keyword>
<dbReference type="EMBL" id="BMJA01000001">
    <property type="protein sequence ID" value="GGA28474.1"/>
    <property type="molecule type" value="Genomic_DNA"/>
</dbReference>
<dbReference type="InterPro" id="IPR016776">
    <property type="entry name" value="ApeP-like_dehydratase"/>
</dbReference>
<accession>A0ABQ1FUG5</accession>